<evidence type="ECO:0000313" key="2">
    <source>
        <dbReference type="EMBL" id="ODV94824.1"/>
    </source>
</evidence>
<feature type="region of interest" description="Disordered" evidence="1">
    <location>
        <begin position="292"/>
        <end position="344"/>
    </location>
</feature>
<feature type="region of interest" description="Disordered" evidence="1">
    <location>
        <begin position="1"/>
        <end position="56"/>
    </location>
</feature>
<feature type="compositionally biased region" description="Polar residues" evidence="1">
    <location>
        <begin position="330"/>
        <end position="344"/>
    </location>
</feature>
<dbReference type="AlphaFoldDB" id="A0A1E4TSX3"/>
<reference evidence="3" key="1">
    <citation type="submission" date="2016-05" db="EMBL/GenBank/DDBJ databases">
        <title>Comparative genomics of biotechnologically important yeasts.</title>
        <authorList>
            <consortium name="DOE Joint Genome Institute"/>
            <person name="Riley R."/>
            <person name="Haridas S."/>
            <person name="Wolfe K.H."/>
            <person name="Lopes M.R."/>
            <person name="Hittinger C.T."/>
            <person name="Goker M."/>
            <person name="Salamov A."/>
            <person name="Wisecaver J."/>
            <person name="Long T.M."/>
            <person name="Aerts A.L."/>
            <person name="Barry K."/>
            <person name="Choi C."/>
            <person name="Clum A."/>
            <person name="Coughlan A.Y."/>
            <person name="Deshpande S."/>
            <person name="Douglass A.P."/>
            <person name="Hanson S.J."/>
            <person name="Klenk H.-P."/>
            <person name="Labutti K."/>
            <person name="Lapidus A."/>
            <person name="Lindquist E."/>
            <person name="Lipzen A."/>
            <person name="Meier-Kolthoff J.P."/>
            <person name="Ohm R.A."/>
            <person name="Otillar R.P."/>
            <person name="Pangilinan J."/>
            <person name="Peng Y."/>
            <person name="Rokas A."/>
            <person name="Rosa C.A."/>
            <person name="Scheuner C."/>
            <person name="Sibirny A.A."/>
            <person name="Slot J.C."/>
            <person name="Stielow J.B."/>
            <person name="Sun H."/>
            <person name="Kurtzman C.P."/>
            <person name="Blackwell M."/>
            <person name="Grigoriev I.V."/>
            <person name="Jeffries T.W."/>
        </authorList>
    </citation>
    <scope>NUCLEOTIDE SEQUENCE [LARGE SCALE GENOMIC DNA]</scope>
    <source>
        <strain evidence="3">NRRL Y-2460</strain>
    </source>
</reference>
<feature type="compositionally biased region" description="Polar residues" evidence="1">
    <location>
        <begin position="19"/>
        <end position="29"/>
    </location>
</feature>
<keyword evidence="3" id="KW-1185">Reference proteome</keyword>
<dbReference type="OrthoDB" id="5348404at2759"/>
<feature type="compositionally biased region" description="Basic and acidic residues" evidence="1">
    <location>
        <begin position="36"/>
        <end position="56"/>
    </location>
</feature>
<sequence>MSDLQEKSLHPNDEEFESSHAQSTNLSMSEQQQEQEQERQDDKLPTDETSRRAKEEAQAEINLVVAEGSMHAQHEPLVSHKSISTDVTYEITEEPHYIPTRALLIGNLTSPFDNKMLQDMLERSVKKGNAFIERAWLNPKRTHSIVLVSEIEGAKAIRNDLNGRIFPLVDDELERKEEVDENGNVIKRKRLFIDYISYKIVQFCIDQEENGPTNAIWKFDYEKHAGKIIAKHKMVNYSDIEHKTNNFFIDRRRGPTRGSFRGNGKFYSKTVRGNWPGSYNYTHRFNRNDRFGNDRSLSSSYVPGKDKSGGKSKAQSQFHDSRNSEFESPKNPQANFSSHTESHFVSTTEKLIKDSYVNESAGNKSRYIERSVYIPKTNRGSFRGGNRGRGGYRGDFSLRDRYSKPKAARRFSTDKRINTKERSAFNSENSYKSERSKSPESLPTIEWDLEDNRDKTT</sequence>
<gene>
    <name evidence="2" type="ORF">PACTADRAFT_34578</name>
</gene>
<organism evidence="2 3">
    <name type="scientific">Pachysolen tannophilus NRRL Y-2460</name>
    <dbReference type="NCBI Taxonomy" id="669874"/>
    <lineage>
        <taxon>Eukaryota</taxon>
        <taxon>Fungi</taxon>
        <taxon>Dikarya</taxon>
        <taxon>Ascomycota</taxon>
        <taxon>Saccharomycotina</taxon>
        <taxon>Pichiomycetes</taxon>
        <taxon>Pachysolenaceae</taxon>
        <taxon>Pachysolen</taxon>
    </lineage>
</organism>
<evidence type="ECO:0000256" key="1">
    <source>
        <dbReference type="SAM" id="MobiDB-lite"/>
    </source>
</evidence>
<dbReference type="EMBL" id="KV454015">
    <property type="protein sequence ID" value="ODV94824.1"/>
    <property type="molecule type" value="Genomic_DNA"/>
</dbReference>
<feature type="compositionally biased region" description="Basic and acidic residues" evidence="1">
    <location>
        <begin position="411"/>
        <end position="423"/>
    </location>
</feature>
<feature type="compositionally biased region" description="Basic and acidic residues" evidence="1">
    <location>
        <begin position="1"/>
        <end position="13"/>
    </location>
</feature>
<dbReference type="STRING" id="669874.A0A1E4TSX3"/>
<feature type="compositionally biased region" description="Basic and acidic residues" evidence="1">
    <location>
        <begin position="319"/>
        <end position="328"/>
    </location>
</feature>
<feature type="compositionally biased region" description="Gly residues" evidence="1">
    <location>
        <begin position="382"/>
        <end position="393"/>
    </location>
</feature>
<protein>
    <submittedName>
        <fullName evidence="2">Uncharacterized protein</fullName>
    </submittedName>
</protein>
<name>A0A1E4TSX3_PACTA</name>
<accession>A0A1E4TSX3</accession>
<feature type="region of interest" description="Disordered" evidence="1">
    <location>
        <begin position="377"/>
        <end position="457"/>
    </location>
</feature>
<proteinExistence type="predicted"/>
<evidence type="ECO:0000313" key="3">
    <source>
        <dbReference type="Proteomes" id="UP000094236"/>
    </source>
</evidence>
<dbReference type="Proteomes" id="UP000094236">
    <property type="component" value="Unassembled WGS sequence"/>
</dbReference>